<accession>A0A4Y4CTC6</accession>
<name>A0A4Y4CTC6_ZOORA</name>
<dbReference type="RefSeq" id="WP_141351210.1">
    <property type="nucleotide sequence ID" value="NZ_BJNV01000023.1"/>
</dbReference>
<dbReference type="AlphaFoldDB" id="A0A4Y4CTC6"/>
<sequence>MEAVMISVLGLFALGIICWEAWRERVRASKRIPAEWQAALGRIANEQELGHYRHARQGILQACRRIEHHQDSARLAKHLHVRLAGLLARDPIYTEVVRTIRSACAEEPAVSEVVLCLTLGDYLVEDIRQCMAIAESFGQIRRRDAGADSLVIPRPTPSM</sequence>
<comment type="caution">
    <text evidence="1">The sequence shown here is derived from an EMBL/GenBank/DDBJ whole genome shotgun (WGS) entry which is preliminary data.</text>
</comment>
<dbReference type="OrthoDB" id="9180952at2"/>
<keyword evidence="2" id="KW-1185">Reference proteome</keyword>
<dbReference type="EMBL" id="BJNV01000023">
    <property type="protein sequence ID" value="GEC95596.1"/>
    <property type="molecule type" value="Genomic_DNA"/>
</dbReference>
<evidence type="ECO:0000313" key="2">
    <source>
        <dbReference type="Proteomes" id="UP000318422"/>
    </source>
</evidence>
<evidence type="ECO:0000313" key="1">
    <source>
        <dbReference type="EMBL" id="GEC95596.1"/>
    </source>
</evidence>
<gene>
    <name evidence="1" type="ORF">ZRA01_16690</name>
</gene>
<dbReference type="Proteomes" id="UP000318422">
    <property type="component" value="Unassembled WGS sequence"/>
</dbReference>
<reference evidence="1 2" key="1">
    <citation type="submission" date="2019-06" db="EMBL/GenBank/DDBJ databases">
        <title>Whole genome shotgun sequence of Zoogloea ramigera NBRC 15342.</title>
        <authorList>
            <person name="Hosoyama A."/>
            <person name="Uohara A."/>
            <person name="Ohji S."/>
            <person name="Ichikawa N."/>
        </authorList>
    </citation>
    <scope>NUCLEOTIDE SEQUENCE [LARGE SCALE GENOMIC DNA]</scope>
    <source>
        <strain evidence="1 2">NBRC 15342</strain>
    </source>
</reference>
<organism evidence="1 2">
    <name type="scientific">Zoogloea ramigera</name>
    <dbReference type="NCBI Taxonomy" id="350"/>
    <lineage>
        <taxon>Bacteria</taxon>
        <taxon>Pseudomonadati</taxon>
        <taxon>Pseudomonadota</taxon>
        <taxon>Betaproteobacteria</taxon>
        <taxon>Rhodocyclales</taxon>
        <taxon>Zoogloeaceae</taxon>
        <taxon>Zoogloea</taxon>
    </lineage>
</organism>
<proteinExistence type="predicted"/>
<protein>
    <submittedName>
        <fullName evidence="1">Uncharacterized protein</fullName>
    </submittedName>
</protein>